<dbReference type="InterPro" id="IPR004090">
    <property type="entry name" value="Chemotax_Me-accpt_rcpt"/>
</dbReference>
<organism evidence="9 10">
    <name type="scientific">Lysobacter defluvii IMMIB APB-9 = DSM 18482</name>
    <dbReference type="NCBI Taxonomy" id="1385515"/>
    <lineage>
        <taxon>Bacteria</taxon>
        <taxon>Pseudomonadati</taxon>
        <taxon>Pseudomonadota</taxon>
        <taxon>Gammaproteobacteria</taxon>
        <taxon>Lysobacterales</taxon>
        <taxon>Lysobacteraceae</taxon>
        <taxon>Novilysobacter</taxon>
    </lineage>
</organism>
<accession>A0A0A0M7J8</accession>
<dbReference type="PANTHER" id="PTHR43531">
    <property type="entry name" value="PROTEIN ICFG"/>
    <property type="match status" value="1"/>
</dbReference>
<feature type="non-terminal residue" evidence="9">
    <location>
        <position position="791"/>
    </location>
</feature>
<dbReference type="PANTHER" id="PTHR43531:SF14">
    <property type="entry name" value="METHYL-ACCEPTING CHEMOTAXIS PROTEIN I-RELATED"/>
    <property type="match status" value="1"/>
</dbReference>
<dbReference type="Pfam" id="PF00672">
    <property type="entry name" value="HAMP"/>
    <property type="match status" value="1"/>
</dbReference>
<evidence type="ECO:0000256" key="2">
    <source>
        <dbReference type="ARBA" id="ARBA00022481"/>
    </source>
</evidence>
<comment type="caution">
    <text evidence="9">The sequence shown here is derived from an EMBL/GenBank/DDBJ whole genome shotgun (WGS) entry which is preliminary data.</text>
</comment>
<reference evidence="9 10" key="1">
    <citation type="submission" date="2013-08" db="EMBL/GenBank/DDBJ databases">
        <title>Genomic analysis of Lysobacter defluvii.</title>
        <authorList>
            <person name="Wang Q."/>
            <person name="Wang G."/>
        </authorList>
    </citation>
    <scope>NUCLEOTIDE SEQUENCE [LARGE SCALE GENOMIC DNA]</scope>
    <source>
        <strain evidence="9 10">IMMIB APB-9</strain>
    </source>
</reference>
<dbReference type="Proteomes" id="UP000030003">
    <property type="component" value="Unassembled WGS sequence"/>
</dbReference>
<dbReference type="RefSeq" id="WP_052106822.1">
    <property type="nucleotide sequence ID" value="NZ_AVBH01000112.1"/>
</dbReference>
<keyword evidence="6" id="KW-0472">Membrane</keyword>
<dbReference type="GO" id="GO:0006935">
    <property type="term" value="P:chemotaxis"/>
    <property type="evidence" value="ECO:0007669"/>
    <property type="project" value="InterPro"/>
</dbReference>
<dbReference type="CDD" id="cd11386">
    <property type="entry name" value="MCP_signal"/>
    <property type="match status" value="1"/>
</dbReference>
<dbReference type="InterPro" id="IPR004089">
    <property type="entry name" value="MCPsignal_dom"/>
</dbReference>
<keyword evidence="2" id="KW-0488">Methylation</keyword>
<sequence>MSARHSPSFSDRMLAPAIRLMASLRFGHKALVIGAAFMVTCGVLAGILMVRSNSEIQAVERQRSAVQGLSHLQQSMLAMQAHRQKQVRVSAGNEAAAAEMATDAANASRHLQAASRWAAANVGDATLAQSMDAATEAWTAAASDSSTTASDEAIRQVNGLMNLVAERTGLSHSQEPTVLYMGRAASDWLPTLAEYTAQQGVVGLRVLGEGAIWVEDRTGLAISRTMQEFLRGRIELELANAEQRMPVLAGTGGKPIRTALDAMGKQNQAITTHILDADMPELPVETLAAREHATHLAMAAAMLGSINALDAAAAAQLSSLRTTAWVTALVVVLVLLVAGYLFLGFTRSTRHSLHTIQGAAEAIAAGEFPDEVRTDSQDELRDIARGLQRAVVSLRSFATAQRKVYDAHEAGEIHERLDTSAFPGAYGTMAEEINTLVESHIALARETIEIVGAYARGDLSRDITRFPGVKAEVTAAVDAVKAGNQAVTAEIRMLVEAAVAGDFSKRGDAERFEFIYREMIEDLNELMASADRGLDEVGQLLAAMADGDLTRRADATLPGRFGALVGDANHTVERLAGIVGRIRKGSDSISAAAGEISSGNEDLSRRTEQQAASLEETASSMEELTSTVQHNADNARQANQLAIGAAGVATQGGEVVGEVVKTMEGINAASRKIVDIIGVIDGIAFQTNILALNAAVEAARAGEQGRGFAVVASEVRSLAQRSAAAAKEIKVLIDDSVAKVDDGSALVNRAGKTMDEIVASVNRVAEIIAEISAASAEQSSGIEQVSQAITH</sequence>
<feature type="domain" description="HAMP" evidence="8">
    <location>
        <begin position="347"/>
        <end position="399"/>
    </location>
</feature>
<protein>
    <recommendedName>
        <fullName evidence="11">Chemotaxis protein</fullName>
    </recommendedName>
</protein>
<dbReference type="InterPro" id="IPR003660">
    <property type="entry name" value="HAMP_dom"/>
</dbReference>
<dbReference type="Gene3D" id="1.10.287.950">
    <property type="entry name" value="Methyl-accepting chemotaxis protein"/>
    <property type="match status" value="1"/>
</dbReference>
<dbReference type="PRINTS" id="PR00260">
    <property type="entry name" value="CHEMTRNSDUCR"/>
</dbReference>
<proteinExistence type="inferred from homology"/>
<keyword evidence="6" id="KW-0812">Transmembrane</keyword>
<keyword evidence="10" id="KW-1185">Reference proteome</keyword>
<keyword evidence="6" id="KW-1133">Transmembrane helix</keyword>
<feature type="domain" description="HAMP" evidence="8">
    <location>
        <begin position="528"/>
        <end position="580"/>
    </location>
</feature>
<dbReference type="STRING" id="1385515.GCA_000423325_00938"/>
<dbReference type="GO" id="GO:0007165">
    <property type="term" value="P:signal transduction"/>
    <property type="evidence" value="ECO:0007669"/>
    <property type="project" value="UniProtKB-KW"/>
</dbReference>
<evidence type="ECO:0000256" key="6">
    <source>
        <dbReference type="SAM" id="Phobius"/>
    </source>
</evidence>
<name>A0A0A0M7J8_9GAMM</name>
<evidence type="ECO:0000313" key="9">
    <source>
        <dbReference type="EMBL" id="KGO98214.1"/>
    </source>
</evidence>
<dbReference type="SMART" id="SM00283">
    <property type="entry name" value="MA"/>
    <property type="match status" value="1"/>
</dbReference>
<comment type="similarity">
    <text evidence="4">Belongs to the methyl-accepting chemotaxis (MCP) protein family.</text>
</comment>
<dbReference type="eggNOG" id="COG0840">
    <property type="taxonomic scope" value="Bacteria"/>
</dbReference>
<keyword evidence="3 5" id="KW-0807">Transducer</keyword>
<comment type="subcellular location">
    <subcellularLocation>
        <location evidence="1">Membrane</location>
    </subcellularLocation>
</comment>
<dbReference type="SUPFAM" id="SSF58104">
    <property type="entry name" value="Methyl-accepting chemotaxis protein (MCP) signaling domain"/>
    <property type="match status" value="1"/>
</dbReference>
<dbReference type="Pfam" id="PF18575">
    <property type="entry name" value="HAMP_N3"/>
    <property type="match status" value="1"/>
</dbReference>
<feature type="domain" description="Methyl-accepting transducer" evidence="7">
    <location>
        <begin position="585"/>
        <end position="791"/>
    </location>
</feature>
<dbReference type="SMART" id="SM00304">
    <property type="entry name" value="HAMP"/>
    <property type="match status" value="2"/>
</dbReference>
<gene>
    <name evidence="9" type="ORF">N791_14370</name>
</gene>
<evidence type="ECO:0000256" key="3">
    <source>
        <dbReference type="ARBA" id="ARBA00023224"/>
    </source>
</evidence>
<evidence type="ECO:0000256" key="1">
    <source>
        <dbReference type="ARBA" id="ARBA00004370"/>
    </source>
</evidence>
<dbReference type="GO" id="GO:0005886">
    <property type="term" value="C:plasma membrane"/>
    <property type="evidence" value="ECO:0007669"/>
    <property type="project" value="TreeGrafter"/>
</dbReference>
<dbReference type="Pfam" id="PF00015">
    <property type="entry name" value="MCPsignal"/>
    <property type="match status" value="1"/>
</dbReference>
<evidence type="ECO:0000259" key="7">
    <source>
        <dbReference type="PROSITE" id="PS50111"/>
    </source>
</evidence>
<dbReference type="GO" id="GO:0004888">
    <property type="term" value="F:transmembrane signaling receptor activity"/>
    <property type="evidence" value="ECO:0007669"/>
    <property type="project" value="InterPro"/>
</dbReference>
<dbReference type="Gene3D" id="1.20.120.1530">
    <property type="match status" value="2"/>
</dbReference>
<evidence type="ECO:0000313" key="10">
    <source>
        <dbReference type="Proteomes" id="UP000030003"/>
    </source>
</evidence>
<dbReference type="FunFam" id="1.10.287.950:FF:000001">
    <property type="entry name" value="Methyl-accepting chemotaxis sensory transducer"/>
    <property type="match status" value="1"/>
</dbReference>
<evidence type="ECO:0008006" key="11">
    <source>
        <dbReference type="Google" id="ProtNLM"/>
    </source>
</evidence>
<dbReference type="PROSITE" id="PS50111">
    <property type="entry name" value="CHEMOTAXIS_TRANSDUC_2"/>
    <property type="match status" value="1"/>
</dbReference>
<evidence type="ECO:0000256" key="5">
    <source>
        <dbReference type="PROSITE-ProRule" id="PRU00284"/>
    </source>
</evidence>
<dbReference type="PROSITE" id="PS50885">
    <property type="entry name" value="HAMP"/>
    <property type="match status" value="2"/>
</dbReference>
<feature type="transmembrane region" description="Helical" evidence="6">
    <location>
        <begin position="324"/>
        <end position="343"/>
    </location>
</feature>
<dbReference type="EMBL" id="AVBH01000112">
    <property type="protein sequence ID" value="KGO98214.1"/>
    <property type="molecule type" value="Genomic_DNA"/>
</dbReference>
<evidence type="ECO:0000259" key="8">
    <source>
        <dbReference type="PROSITE" id="PS50885"/>
    </source>
</evidence>
<dbReference type="InterPro" id="IPR051310">
    <property type="entry name" value="MCP_chemotaxis"/>
</dbReference>
<dbReference type="InterPro" id="IPR041395">
    <property type="entry name" value="McpB_HAMP_3rd"/>
</dbReference>
<evidence type="ECO:0000256" key="4">
    <source>
        <dbReference type="ARBA" id="ARBA00029447"/>
    </source>
</evidence>
<dbReference type="AlphaFoldDB" id="A0A0A0M7J8"/>